<feature type="compositionally biased region" description="Gly residues" evidence="1">
    <location>
        <begin position="56"/>
        <end position="67"/>
    </location>
</feature>
<sequence length="85" mass="8736">MRSHSLLWLLLVLALPACSVLLDFDPEGQPCDARSQCLQDYVCVDGGCVSSPGARPDGGTGDGGTGGSSLCEDPSGCPEQPAELR</sequence>
<evidence type="ECO:0000256" key="2">
    <source>
        <dbReference type="SAM" id="SignalP"/>
    </source>
</evidence>
<keyword evidence="4" id="KW-1185">Reference proteome</keyword>
<feature type="region of interest" description="Disordered" evidence="1">
    <location>
        <begin position="52"/>
        <end position="85"/>
    </location>
</feature>
<gene>
    <name evidence="3" type="ORF">DB31_2699</name>
</gene>
<comment type="caution">
    <text evidence="3">The sequence shown here is derived from an EMBL/GenBank/DDBJ whole genome shotgun (WGS) entry which is preliminary data.</text>
</comment>
<feature type="signal peptide" evidence="2">
    <location>
        <begin position="1"/>
        <end position="19"/>
    </location>
</feature>
<evidence type="ECO:0000313" key="4">
    <source>
        <dbReference type="Proteomes" id="UP000028725"/>
    </source>
</evidence>
<dbReference type="RefSeq" id="WP_044195975.1">
    <property type="nucleotide sequence ID" value="NZ_JMCB01000017.1"/>
</dbReference>
<protein>
    <submittedName>
        <fullName evidence="3">Putative lipoprotein</fullName>
    </submittedName>
</protein>
<name>A0A085W7B8_9BACT</name>
<dbReference type="STRING" id="394096.DB31_2699"/>
<reference evidence="3 4" key="1">
    <citation type="submission" date="2014-04" db="EMBL/GenBank/DDBJ databases">
        <title>Genome assembly of Hyalangium minutum DSM 14724.</title>
        <authorList>
            <person name="Sharma G."/>
            <person name="Subramanian S."/>
        </authorList>
    </citation>
    <scope>NUCLEOTIDE SEQUENCE [LARGE SCALE GENOMIC DNA]</scope>
    <source>
        <strain evidence="3 4">DSM 14724</strain>
    </source>
</reference>
<keyword evidence="2" id="KW-0732">Signal</keyword>
<dbReference type="OrthoDB" id="5525736at2"/>
<dbReference type="EMBL" id="JMCB01000017">
    <property type="protein sequence ID" value="KFE63581.1"/>
    <property type="molecule type" value="Genomic_DNA"/>
</dbReference>
<dbReference type="Proteomes" id="UP000028725">
    <property type="component" value="Unassembled WGS sequence"/>
</dbReference>
<evidence type="ECO:0000256" key="1">
    <source>
        <dbReference type="SAM" id="MobiDB-lite"/>
    </source>
</evidence>
<dbReference type="AlphaFoldDB" id="A0A085W7B8"/>
<evidence type="ECO:0000313" key="3">
    <source>
        <dbReference type="EMBL" id="KFE63581.1"/>
    </source>
</evidence>
<feature type="chain" id="PRO_5001799472" evidence="2">
    <location>
        <begin position="20"/>
        <end position="85"/>
    </location>
</feature>
<proteinExistence type="predicted"/>
<accession>A0A085W7B8</accession>
<organism evidence="3 4">
    <name type="scientific">Hyalangium minutum</name>
    <dbReference type="NCBI Taxonomy" id="394096"/>
    <lineage>
        <taxon>Bacteria</taxon>
        <taxon>Pseudomonadati</taxon>
        <taxon>Myxococcota</taxon>
        <taxon>Myxococcia</taxon>
        <taxon>Myxococcales</taxon>
        <taxon>Cystobacterineae</taxon>
        <taxon>Archangiaceae</taxon>
        <taxon>Hyalangium</taxon>
    </lineage>
</organism>
<keyword evidence="3" id="KW-0449">Lipoprotein</keyword>